<feature type="transmembrane region" description="Helical" evidence="1">
    <location>
        <begin position="192"/>
        <end position="215"/>
    </location>
</feature>
<dbReference type="AlphaFoldDB" id="A0A972K6I2"/>
<keyword evidence="1" id="KW-0472">Membrane</keyword>
<dbReference type="Proteomes" id="UP000641588">
    <property type="component" value="Unassembled WGS sequence"/>
</dbReference>
<protein>
    <submittedName>
        <fullName evidence="2">Uncharacterized protein</fullName>
    </submittedName>
</protein>
<dbReference type="EMBL" id="WHOD01000128">
    <property type="protein sequence ID" value="NOU98167.1"/>
    <property type="molecule type" value="Genomic_DNA"/>
</dbReference>
<keyword evidence="3" id="KW-1185">Reference proteome</keyword>
<keyword evidence="1" id="KW-1133">Transmembrane helix</keyword>
<feature type="transmembrane region" description="Helical" evidence="1">
    <location>
        <begin position="120"/>
        <end position="140"/>
    </location>
</feature>
<feature type="transmembrane region" description="Helical" evidence="1">
    <location>
        <begin position="242"/>
        <end position="259"/>
    </location>
</feature>
<proteinExistence type="predicted"/>
<sequence length="446" mass="49539">MMRSYLILAMCMLFLIQYFVQSEWLLYILAVCASVAFIGSITLARTVPRIFSILMFIAGAVLTGLKGQGLDAMAQGITSNIPLLTLLVLVPLLSIPFKMGGFFDSILIYLKRYQNKPGKMFAGITMVLFFLGPILNLGSIRIVHDLLKDLRLNATFLSKAYLVGFSTTILWSPYYAAVGVVLLYLHVSIGSYMTYGFGIAVLFLLIGNVMFGLWAKKNMLEIELNNDESGAITSDHRKRMKLLPIVIIMLMLITIAAEYATHWSMLVLVSLLALIFPLLWCMFSKQWGLFKHQIIEYRDKAVPVMNNEIIMYISAGFFGQSLKGSSFGQGITIFMNQLSQTSFLLFALFIMITMVCITFVGIHQVVIVTVLATQMDPVMLGTSKEILAMVLMLAWSASSILSPVNPINLLVSTLVKRTSMQVGIRDNGLYLLIVSAIGIGILTLLH</sequence>
<feature type="transmembrane region" description="Helical" evidence="1">
    <location>
        <begin position="428"/>
        <end position="445"/>
    </location>
</feature>
<feature type="transmembrane region" description="Helical" evidence="1">
    <location>
        <begin position="77"/>
        <end position="97"/>
    </location>
</feature>
<comment type="caution">
    <text evidence="2">The sequence shown here is derived from an EMBL/GenBank/DDBJ whole genome shotgun (WGS) entry which is preliminary data.</text>
</comment>
<feature type="transmembrane region" description="Helical" evidence="1">
    <location>
        <begin position="265"/>
        <end position="283"/>
    </location>
</feature>
<reference evidence="2" key="1">
    <citation type="submission" date="2019-10" db="EMBL/GenBank/DDBJ databases">
        <title>Description of Paenibacillus glebae sp. nov.</title>
        <authorList>
            <person name="Carlier A."/>
            <person name="Qi S."/>
        </authorList>
    </citation>
    <scope>NUCLEOTIDE SEQUENCE</scope>
    <source>
        <strain evidence="2">LMG 31456</strain>
    </source>
</reference>
<evidence type="ECO:0000313" key="2">
    <source>
        <dbReference type="EMBL" id="NOU98167.1"/>
    </source>
</evidence>
<accession>A0A972K6I2</accession>
<feature type="transmembrane region" description="Helical" evidence="1">
    <location>
        <begin position="161"/>
        <end position="186"/>
    </location>
</feature>
<organism evidence="2 3">
    <name type="scientific">Paenibacillus foliorum</name>
    <dbReference type="NCBI Taxonomy" id="2654974"/>
    <lineage>
        <taxon>Bacteria</taxon>
        <taxon>Bacillati</taxon>
        <taxon>Bacillota</taxon>
        <taxon>Bacilli</taxon>
        <taxon>Bacillales</taxon>
        <taxon>Paenibacillaceae</taxon>
        <taxon>Paenibacillus</taxon>
    </lineage>
</organism>
<feature type="transmembrane region" description="Helical" evidence="1">
    <location>
        <begin position="386"/>
        <end position="407"/>
    </location>
</feature>
<gene>
    <name evidence="2" type="ORF">GC093_33790</name>
</gene>
<evidence type="ECO:0000256" key="1">
    <source>
        <dbReference type="SAM" id="Phobius"/>
    </source>
</evidence>
<feature type="transmembrane region" description="Helical" evidence="1">
    <location>
        <begin position="343"/>
        <end position="366"/>
    </location>
</feature>
<keyword evidence="1" id="KW-0812">Transmembrane</keyword>
<evidence type="ECO:0000313" key="3">
    <source>
        <dbReference type="Proteomes" id="UP000641588"/>
    </source>
</evidence>
<name>A0A972K6I2_9BACL</name>